<sequence>MRYLAWTLVVIIVWGFSENSSLADTELEENQVEAIAEEEGSSLPEDLLDGETEEEGLNTAGLETRRRHTRKLKPQPKPAPPPAPKPKPKPKPKTKPTAKPTPKPTPKTTPKPTEKATPKPTEKATPKPTEKATTKPTEKPTSKSTQEPPSLEKGKKSETEYTADPKNDESWNQFTNSFLYGLGDGVGSELAHQAADTLLTCRHQLIEKNSTSLNDCDPFIDLQNDLQEKETNGQEETTDGQDETSDGQYDTSNLDERWNSDPGRFAQQPPIQDAVNVSVP</sequence>
<organism evidence="3">
    <name type="scientific">Homalodisca liturata</name>
    <dbReference type="NCBI Taxonomy" id="320908"/>
    <lineage>
        <taxon>Eukaryota</taxon>
        <taxon>Metazoa</taxon>
        <taxon>Ecdysozoa</taxon>
        <taxon>Arthropoda</taxon>
        <taxon>Hexapoda</taxon>
        <taxon>Insecta</taxon>
        <taxon>Pterygota</taxon>
        <taxon>Neoptera</taxon>
        <taxon>Paraneoptera</taxon>
        <taxon>Hemiptera</taxon>
        <taxon>Auchenorrhyncha</taxon>
        <taxon>Membracoidea</taxon>
        <taxon>Cicadellidae</taxon>
        <taxon>Cicadellinae</taxon>
        <taxon>Proconiini</taxon>
        <taxon>Homalodisca</taxon>
    </lineage>
</organism>
<feature type="region of interest" description="Disordered" evidence="1">
    <location>
        <begin position="34"/>
        <end position="185"/>
    </location>
</feature>
<dbReference type="AlphaFoldDB" id="A0A1B6HI52"/>
<feature type="compositionally biased region" description="Basic residues" evidence="1">
    <location>
        <begin position="65"/>
        <end position="74"/>
    </location>
</feature>
<dbReference type="PANTHER" id="PTHR48148">
    <property type="entry name" value="KERATINOCYTE PROLINE-RICH PROTEIN"/>
    <property type="match status" value="1"/>
</dbReference>
<keyword evidence="2" id="KW-0732">Signal</keyword>
<reference evidence="3" key="1">
    <citation type="submission" date="2015-11" db="EMBL/GenBank/DDBJ databases">
        <title>De novo transcriptome assembly of four potential Pierce s Disease insect vectors from Arizona vineyards.</title>
        <authorList>
            <person name="Tassone E.E."/>
        </authorList>
    </citation>
    <scope>NUCLEOTIDE SEQUENCE</scope>
</reference>
<dbReference type="EMBL" id="GECU01033405">
    <property type="protein sequence ID" value="JAS74301.1"/>
    <property type="molecule type" value="Transcribed_RNA"/>
</dbReference>
<dbReference type="PANTHER" id="PTHR48148:SF3">
    <property type="entry name" value="KERATINOCYTE PROLINE-RICH PROTEIN"/>
    <property type="match status" value="1"/>
</dbReference>
<feature type="compositionally biased region" description="Acidic residues" evidence="1">
    <location>
        <begin position="34"/>
        <end position="56"/>
    </location>
</feature>
<evidence type="ECO:0000256" key="1">
    <source>
        <dbReference type="SAM" id="MobiDB-lite"/>
    </source>
</evidence>
<evidence type="ECO:0008006" key="4">
    <source>
        <dbReference type="Google" id="ProtNLM"/>
    </source>
</evidence>
<evidence type="ECO:0000313" key="3">
    <source>
        <dbReference type="EMBL" id="JAS74301.1"/>
    </source>
</evidence>
<proteinExistence type="predicted"/>
<feature type="compositionally biased region" description="Pro residues" evidence="1">
    <location>
        <begin position="75"/>
        <end position="85"/>
    </location>
</feature>
<accession>A0A1B6HI52</accession>
<feature type="compositionally biased region" description="Basic and acidic residues" evidence="1">
    <location>
        <begin position="150"/>
        <end position="169"/>
    </location>
</feature>
<feature type="compositionally biased region" description="Pro residues" evidence="1">
    <location>
        <begin position="99"/>
        <end position="109"/>
    </location>
</feature>
<name>A0A1B6HI52_9HEMI</name>
<feature type="compositionally biased region" description="Acidic residues" evidence="1">
    <location>
        <begin position="236"/>
        <end position="245"/>
    </location>
</feature>
<feature type="chain" id="PRO_5008584343" description="PPM-type phosphatase domain-containing protein" evidence="2">
    <location>
        <begin position="24"/>
        <end position="280"/>
    </location>
</feature>
<evidence type="ECO:0000256" key="2">
    <source>
        <dbReference type="SAM" id="SignalP"/>
    </source>
</evidence>
<feature type="compositionally biased region" description="Basic and acidic residues" evidence="1">
    <location>
        <begin position="112"/>
        <end position="141"/>
    </location>
</feature>
<feature type="signal peptide" evidence="2">
    <location>
        <begin position="1"/>
        <end position="23"/>
    </location>
</feature>
<feature type="region of interest" description="Disordered" evidence="1">
    <location>
        <begin position="209"/>
        <end position="280"/>
    </location>
</feature>
<feature type="compositionally biased region" description="Basic residues" evidence="1">
    <location>
        <begin position="86"/>
        <end position="96"/>
    </location>
</feature>
<protein>
    <recommendedName>
        <fullName evidence="4">PPM-type phosphatase domain-containing protein</fullName>
    </recommendedName>
</protein>
<gene>
    <name evidence="3" type="ORF">g.22178</name>
</gene>